<gene>
    <name evidence="2" type="ORF">FB45DRAFT_882432</name>
</gene>
<evidence type="ECO:0000313" key="2">
    <source>
        <dbReference type="EMBL" id="KAJ7603068.1"/>
    </source>
</evidence>
<evidence type="ECO:0000313" key="3">
    <source>
        <dbReference type="Proteomes" id="UP001221142"/>
    </source>
</evidence>
<accession>A0AAD7AXL8</accession>
<dbReference type="AlphaFoldDB" id="A0AAD7AXL8"/>
<evidence type="ECO:0000256" key="1">
    <source>
        <dbReference type="SAM" id="MobiDB-lite"/>
    </source>
</evidence>
<feature type="region of interest" description="Disordered" evidence="1">
    <location>
        <begin position="42"/>
        <end position="135"/>
    </location>
</feature>
<protein>
    <submittedName>
        <fullName evidence="2">Uncharacterized protein</fullName>
    </submittedName>
</protein>
<sequence length="135" mass="14443">MYAGCVHSDGLQLGLMVDYLYQKSSEGLIPVVIPEPYMPYMGSPVAVINSGYTSSSRDPDSDDESTVPDSDNESAPVDSDDESTVPDSDESAPVDSDNESAPVDSDNESALSDLDDESLDSNSDSDSEYHDAEEF</sequence>
<dbReference type="EMBL" id="JARKIF010000175">
    <property type="protein sequence ID" value="KAJ7603068.1"/>
    <property type="molecule type" value="Genomic_DNA"/>
</dbReference>
<feature type="compositionally biased region" description="Acidic residues" evidence="1">
    <location>
        <begin position="60"/>
        <end position="98"/>
    </location>
</feature>
<feature type="compositionally biased region" description="Acidic residues" evidence="1">
    <location>
        <begin position="113"/>
        <end position="126"/>
    </location>
</feature>
<proteinExistence type="predicted"/>
<comment type="caution">
    <text evidence="2">The sequence shown here is derived from an EMBL/GenBank/DDBJ whole genome shotgun (WGS) entry which is preliminary data.</text>
</comment>
<dbReference type="Proteomes" id="UP001221142">
    <property type="component" value="Unassembled WGS sequence"/>
</dbReference>
<organism evidence="2 3">
    <name type="scientific">Roridomyces roridus</name>
    <dbReference type="NCBI Taxonomy" id="1738132"/>
    <lineage>
        <taxon>Eukaryota</taxon>
        <taxon>Fungi</taxon>
        <taxon>Dikarya</taxon>
        <taxon>Basidiomycota</taxon>
        <taxon>Agaricomycotina</taxon>
        <taxon>Agaricomycetes</taxon>
        <taxon>Agaricomycetidae</taxon>
        <taxon>Agaricales</taxon>
        <taxon>Marasmiineae</taxon>
        <taxon>Mycenaceae</taxon>
        <taxon>Roridomyces</taxon>
    </lineage>
</organism>
<name>A0AAD7AXL8_9AGAR</name>
<reference evidence="2" key="1">
    <citation type="submission" date="2023-03" db="EMBL/GenBank/DDBJ databases">
        <title>Massive genome expansion in bonnet fungi (Mycena s.s.) driven by repeated elements and novel gene families across ecological guilds.</title>
        <authorList>
            <consortium name="Lawrence Berkeley National Laboratory"/>
            <person name="Harder C.B."/>
            <person name="Miyauchi S."/>
            <person name="Viragh M."/>
            <person name="Kuo A."/>
            <person name="Thoen E."/>
            <person name="Andreopoulos B."/>
            <person name="Lu D."/>
            <person name="Skrede I."/>
            <person name="Drula E."/>
            <person name="Henrissat B."/>
            <person name="Morin E."/>
            <person name="Kohler A."/>
            <person name="Barry K."/>
            <person name="LaButti K."/>
            <person name="Morin E."/>
            <person name="Salamov A."/>
            <person name="Lipzen A."/>
            <person name="Mereny Z."/>
            <person name="Hegedus B."/>
            <person name="Baldrian P."/>
            <person name="Stursova M."/>
            <person name="Weitz H."/>
            <person name="Taylor A."/>
            <person name="Grigoriev I.V."/>
            <person name="Nagy L.G."/>
            <person name="Martin F."/>
            <person name="Kauserud H."/>
        </authorList>
    </citation>
    <scope>NUCLEOTIDE SEQUENCE</scope>
    <source>
        <strain evidence="2">9284</strain>
    </source>
</reference>
<keyword evidence="3" id="KW-1185">Reference proteome</keyword>